<evidence type="ECO:0000259" key="1">
    <source>
        <dbReference type="Pfam" id="PF18997"/>
    </source>
</evidence>
<sequence>MLDAESQEAYGSRIVTTSRGPVGPLKFSMLDVPVRLSTATLSFDDVSQYKYIEVTDGTYEYNVFFTDHCQFPTPKPGDVVIPPLIPLYRYLKDEKSVDIEFKIYNPPNSKPV</sequence>
<evidence type="ECO:0000313" key="2">
    <source>
        <dbReference type="EMBL" id="VDO11875.1"/>
    </source>
</evidence>
<organism evidence="4">
    <name type="scientific">Rodentolepis nana</name>
    <name type="common">Dwarf tapeworm</name>
    <name type="synonym">Hymenolepis nana</name>
    <dbReference type="NCBI Taxonomy" id="102285"/>
    <lineage>
        <taxon>Eukaryota</taxon>
        <taxon>Metazoa</taxon>
        <taxon>Spiralia</taxon>
        <taxon>Lophotrochozoa</taxon>
        <taxon>Platyhelminthes</taxon>
        <taxon>Cestoda</taxon>
        <taxon>Eucestoda</taxon>
        <taxon>Cyclophyllidea</taxon>
        <taxon>Hymenolepididae</taxon>
        <taxon>Rodentolepis</taxon>
    </lineage>
</organism>
<keyword evidence="3" id="KW-1185">Reference proteome</keyword>
<accession>A0A0R3TVW7</accession>
<dbReference type="Pfam" id="PF18997">
    <property type="entry name" value="DUF5727"/>
    <property type="match status" value="1"/>
</dbReference>
<reference evidence="2 3" key="2">
    <citation type="submission" date="2018-11" db="EMBL/GenBank/DDBJ databases">
        <authorList>
            <consortium name="Pathogen Informatics"/>
        </authorList>
    </citation>
    <scope>NUCLEOTIDE SEQUENCE [LARGE SCALE GENOMIC DNA]</scope>
</reference>
<name>A0A0R3TVW7_RODNA</name>
<feature type="domain" description="DUF5727" evidence="1">
    <location>
        <begin position="39"/>
        <end position="103"/>
    </location>
</feature>
<gene>
    <name evidence="2" type="ORF">HNAJ_LOCUS11974</name>
</gene>
<evidence type="ECO:0000313" key="4">
    <source>
        <dbReference type="WBParaSite" id="HNAJ_0001198501-mRNA-1"/>
    </source>
</evidence>
<dbReference type="WBParaSite" id="HNAJ_0001198501-mRNA-1">
    <property type="protein sequence ID" value="HNAJ_0001198501-mRNA-1"/>
    <property type="gene ID" value="HNAJ_0001198501"/>
</dbReference>
<dbReference type="InterPro" id="IPR043785">
    <property type="entry name" value="DUF5727"/>
</dbReference>
<dbReference type="Proteomes" id="UP000278807">
    <property type="component" value="Unassembled WGS sequence"/>
</dbReference>
<evidence type="ECO:0000313" key="3">
    <source>
        <dbReference type="Proteomes" id="UP000278807"/>
    </source>
</evidence>
<reference evidence="4" key="1">
    <citation type="submission" date="2017-02" db="UniProtKB">
        <authorList>
            <consortium name="WormBaseParasite"/>
        </authorList>
    </citation>
    <scope>IDENTIFICATION</scope>
</reference>
<dbReference type="AlphaFoldDB" id="A0A0R3TVW7"/>
<protein>
    <submittedName>
        <fullName evidence="4">DUF5727 domain-containing protein</fullName>
    </submittedName>
</protein>
<proteinExistence type="predicted"/>
<dbReference type="EMBL" id="UZAE01013936">
    <property type="protein sequence ID" value="VDO11875.1"/>
    <property type="molecule type" value="Genomic_DNA"/>
</dbReference>
<dbReference type="OrthoDB" id="6255534at2759"/>